<feature type="transmembrane region" description="Helical" evidence="1">
    <location>
        <begin position="261"/>
        <end position="280"/>
    </location>
</feature>
<feature type="transmembrane region" description="Helical" evidence="1">
    <location>
        <begin position="139"/>
        <end position="158"/>
    </location>
</feature>
<dbReference type="AlphaFoldDB" id="A0A1T4XK24"/>
<dbReference type="SUPFAM" id="SSF103481">
    <property type="entry name" value="Multidrug resistance efflux transporter EmrE"/>
    <property type="match status" value="1"/>
</dbReference>
<feature type="transmembrane region" description="Helical" evidence="1">
    <location>
        <begin position="62"/>
        <end position="80"/>
    </location>
</feature>
<dbReference type="InterPro" id="IPR000620">
    <property type="entry name" value="EamA_dom"/>
</dbReference>
<protein>
    <submittedName>
        <fullName evidence="3">EamA-like transporter family protein</fullName>
    </submittedName>
</protein>
<proteinExistence type="predicted"/>
<sequence length="287" mass="31751">MRAYFILHLVILAWGFTAILGKLITLPPVEVVLWRTALSAAGFAVMARWLQRTLHVPRADMLKMQAVGAILGLHWVLFFASARLATASVSLAALPTAMLWCSLIEPFVDGTRRWRPLELLVGLIIMGAVWMIYEVELRYWLGFTVGITSALLAALFAVSNKQLVTRWHWSVMGCHQMLGALAVTTLAWLLTSSAGLTSPSPSDWLWLLLLSSACTVGAYAGYMEVLKSMSIFTINVVYNLEPVYGIILAVIIFGTQEHMSGGFYLGAGIIIGSVLIVPWLKRWVEKR</sequence>
<keyword evidence="1" id="KW-0812">Transmembrane</keyword>
<feature type="transmembrane region" description="Helical" evidence="1">
    <location>
        <begin position="234"/>
        <end position="255"/>
    </location>
</feature>
<feature type="transmembrane region" description="Helical" evidence="1">
    <location>
        <begin position="86"/>
        <end position="104"/>
    </location>
</feature>
<evidence type="ECO:0000256" key="1">
    <source>
        <dbReference type="SAM" id="Phobius"/>
    </source>
</evidence>
<keyword evidence="1" id="KW-0472">Membrane</keyword>
<keyword evidence="1" id="KW-1133">Transmembrane helix</keyword>
<evidence type="ECO:0000313" key="4">
    <source>
        <dbReference type="Proteomes" id="UP000190774"/>
    </source>
</evidence>
<dbReference type="PANTHER" id="PTHR22911">
    <property type="entry name" value="ACYL-MALONYL CONDENSING ENZYME-RELATED"/>
    <property type="match status" value="1"/>
</dbReference>
<name>A0A1T4XK24_9BACT</name>
<reference evidence="4" key="1">
    <citation type="submission" date="2017-02" db="EMBL/GenBank/DDBJ databases">
        <authorList>
            <person name="Varghese N."/>
            <person name="Submissions S."/>
        </authorList>
    </citation>
    <scope>NUCLEOTIDE SEQUENCE [LARGE SCALE GENOMIC DNA]</scope>
    <source>
        <strain evidence="4">ATCC 700200</strain>
    </source>
</reference>
<dbReference type="RefSeq" id="WP_078812777.1">
    <property type="nucleotide sequence ID" value="NZ_FUYE01000004.1"/>
</dbReference>
<dbReference type="Proteomes" id="UP000190774">
    <property type="component" value="Unassembled WGS sequence"/>
</dbReference>
<dbReference type="PANTHER" id="PTHR22911:SF79">
    <property type="entry name" value="MOBA-LIKE NTP TRANSFERASE DOMAIN-CONTAINING PROTEIN"/>
    <property type="match status" value="1"/>
</dbReference>
<evidence type="ECO:0000313" key="3">
    <source>
        <dbReference type="EMBL" id="SKA89441.1"/>
    </source>
</evidence>
<accession>A0A1T4XK24</accession>
<dbReference type="InterPro" id="IPR037185">
    <property type="entry name" value="EmrE-like"/>
</dbReference>
<evidence type="ECO:0000259" key="2">
    <source>
        <dbReference type="Pfam" id="PF00892"/>
    </source>
</evidence>
<organism evidence="3 4">
    <name type="scientific">Prosthecobacter debontii</name>
    <dbReference type="NCBI Taxonomy" id="48467"/>
    <lineage>
        <taxon>Bacteria</taxon>
        <taxon>Pseudomonadati</taxon>
        <taxon>Verrucomicrobiota</taxon>
        <taxon>Verrucomicrobiia</taxon>
        <taxon>Verrucomicrobiales</taxon>
        <taxon>Verrucomicrobiaceae</taxon>
        <taxon>Prosthecobacter</taxon>
    </lineage>
</organism>
<feature type="domain" description="EamA" evidence="2">
    <location>
        <begin position="141"/>
        <end position="277"/>
    </location>
</feature>
<dbReference type="Pfam" id="PF00892">
    <property type="entry name" value="EamA"/>
    <property type="match status" value="1"/>
</dbReference>
<dbReference type="EMBL" id="FUYE01000004">
    <property type="protein sequence ID" value="SKA89441.1"/>
    <property type="molecule type" value="Genomic_DNA"/>
</dbReference>
<dbReference type="GO" id="GO:0016020">
    <property type="term" value="C:membrane"/>
    <property type="evidence" value="ECO:0007669"/>
    <property type="project" value="InterPro"/>
</dbReference>
<feature type="transmembrane region" description="Helical" evidence="1">
    <location>
        <begin position="31"/>
        <end position="50"/>
    </location>
</feature>
<dbReference type="STRING" id="48467.SAMN02745166_01585"/>
<feature type="transmembrane region" description="Helical" evidence="1">
    <location>
        <begin position="116"/>
        <end position="133"/>
    </location>
</feature>
<gene>
    <name evidence="3" type="ORF">SAMN02745166_01585</name>
</gene>
<dbReference type="OrthoDB" id="9150437at2"/>
<keyword evidence="4" id="KW-1185">Reference proteome</keyword>
<feature type="transmembrane region" description="Helical" evidence="1">
    <location>
        <begin position="178"/>
        <end position="198"/>
    </location>
</feature>
<feature type="transmembrane region" description="Helical" evidence="1">
    <location>
        <begin position="204"/>
        <end position="222"/>
    </location>
</feature>